<evidence type="ECO:0000256" key="4">
    <source>
        <dbReference type="SAM" id="MobiDB-lite"/>
    </source>
</evidence>
<evidence type="ECO:0000256" key="2">
    <source>
        <dbReference type="ARBA" id="ARBA00022723"/>
    </source>
</evidence>
<evidence type="ECO:0000256" key="1">
    <source>
        <dbReference type="ARBA" id="ARBA00010617"/>
    </source>
</evidence>
<proteinExistence type="inferred from homology"/>
<evidence type="ECO:0000313" key="6">
    <source>
        <dbReference type="Proteomes" id="UP000076420"/>
    </source>
</evidence>
<dbReference type="GO" id="GO:0005506">
    <property type="term" value="F:iron ion binding"/>
    <property type="evidence" value="ECO:0007669"/>
    <property type="project" value="InterPro"/>
</dbReference>
<dbReference type="GO" id="GO:0020037">
    <property type="term" value="F:heme binding"/>
    <property type="evidence" value="ECO:0007669"/>
    <property type="project" value="InterPro"/>
</dbReference>
<dbReference type="KEGG" id="bgt:106068408"/>
<dbReference type="InterPro" id="IPR036396">
    <property type="entry name" value="Cyt_P450_sf"/>
</dbReference>
<feature type="compositionally biased region" description="Basic and acidic residues" evidence="4">
    <location>
        <begin position="94"/>
        <end position="108"/>
    </location>
</feature>
<dbReference type="InterPro" id="IPR050182">
    <property type="entry name" value="Cytochrome_P450_fam2"/>
</dbReference>
<dbReference type="InterPro" id="IPR002403">
    <property type="entry name" value="Cyt_P450_E_grp-IV"/>
</dbReference>
<comment type="similarity">
    <text evidence="1">Belongs to the cytochrome P450 family.</text>
</comment>
<evidence type="ECO:0000256" key="3">
    <source>
        <dbReference type="ARBA" id="ARBA00023004"/>
    </source>
</evidence>
<keyword evidence="2" id="KW-0479">Metal-binding</keyword>
<dbReference type="Proteomes" id="UP000076420">
    <property type="component" value="Unassembled WGS sequence"/>
</dbReference>
<dbReference type="SUPFAM" id="SSF48264">
    <property type="entry name" value="Cytochrome P450"/>
    <property type="match status" value="1"/>
</dbReference>
<reference evidence="5" key="1">
    <citation type="submission" date="2020-05" db="UniProtKB">
        <authorList>
            <consortium name="EnsemblMetazoa"/>
        </authorList>
    </citation>
    <scope>IDENTIFICATION</scope>
    <source>
        <strain evidence="5">BB02</strain>
    </source>
</reference>
<evidence type="ECO:0008006" key="7">
    <source>
        <dbReference type="Google" id="ProtNLM"/>
    </source>
</evidence>
<dbReference type="GO" id="GO:0005737">
    <property type="term" value="C:cytoplasm"/>
    <property type="evidence" value="ECO:0007669"/>
    <property type="project" value="TreeGrafter"/>
</dbReference>
<dbReference type="PANTHER" id="PTHR24300">
    <property type="entry name" value="CYTOCHROME P450 508A4-RELATED"/>
    <property type="match status" value="1"/>
</dbReference>
<name>A0A2C9KL01_BIOGL</name>
<dbReference type="PRINTS" id="PR00465">
    <property type="entry name" value="EP450IV"/>
</dbReference>
<dbReference type="PANTHER" id="PTHR24300:SF375">
    <property type="entry name" value="CYTOCHROME P450 FAMILY"/>
    <property type="match status" value="1"/>
</dbReference>
<dbReference type="InterPro" id="IPR001128">
    <property type="entry name" value="Cyt_P450"/>
</dbReference>
<dbReference type="Pfam" id="PF00067">
    <property type="entry name" value="p450"/>
    <property type="match status" value="1"/>
</dbReference>
<gene>
    <name evidence="5" type="primary">106068408</name>
</gene>
<dbReference type="Gene3D" id="1.10.630.10">
    <property type="entry name" value="Cytochrome P450"/>
    <property type="match status" value="1"/>
</dbReference>
<dbReference type="GO" id="GO:0016712">
    <property type="term" value="F:oxidoreductase activity, acting on paired donors, with incorporation or reduction of molecular oxygen, reduced flavin or flavoprotein as one donor, and incorporation of one atom of oxygen"/>
    <property type="evidence" value="ECO:0007669"/>
    <property type="project" value="TreeGrafter"/>
</dbReference>
<dbReference type="GO" id="GO:0006805">
    <property type="term" value="P:xenobiotic metabolic process"/>
    <property type="evidence" value="ECO:0007669"/>
    <property type="project" value="TreeGrafter"/>
</dbReference>
<keyword evidence="3" id="KW-0408">Iron</keyword>
<dbReference type="VEuPathDB" id="VectorBase:BGLAX_028383"/>
<evidence type="ECO:0000313" key="5">
    <source>
        <dbReference type="EnsemblMetazoa" id="BGLB020919-PA"/>
    </source>
</evidence>
<feature type="region of interest" description="Disordered" evidence="4">
    <location>
        <begin position="94"/>
        <end position="121"/>
    </location>
</feature>
<protein>
    <recommendedName>
        <fullName evidence="7">Cytochrome P450</fullName>
    </recommendedName>
</protein>
<accession>A0A2C9KL01</accession>
<organism evidence="5 6">
    <name type="scientific">Biomphalaria glabrata</name>
    <name type="common">Bloodfluke planorb</name>
    <name type="synonym">Freshwater snail</name>
    <dbReference type="NCBI Taxonomy" id="6526"/>
    <lineage>
        <taxon>Eukaryota</taxon>
        <taxon>Metazoa</taxon>
        <taxon>Spiralia</taxon>
        <taxon>Lophotrochozoa</taxon>
        <taxon>Mollusca</taxon>
        <taxon>Gastropoda</taxon>
        <taxon>Heterobranchia</taxon>
        <taxon>Euthyneura</taxon>
        <taxon>Panpulmonata</taxon>
        <taxon>Hygrophila</taxon>
        <taxon>Lymnaeoidea</taxon>
        <taxon>Planorbidae</taxon>
        <taxon>Biomphalaria</taxon>
    </lineage>
</organism>
<dbReference type="VEuPathDB" id="VectorBase:BGLB020919"/>
<dbReference type="STRING" id="6526.A0A2C9KL01"/>
<dbReference type="EnsemblMetazoa" id="BGLB020919-RA">
    <property type="protein sequence ID" value="BGLB020919-PA"/>
    <property type="gene ID" value="BGLB020919"/>
</dbReference>
<dbReference type="GO" id="GO:0006082">
    <property type="term" value="P:organic acid metabolic process"/>
    <property type="evidence" value="ECO:0007669"/>
    <property type="project" value="TreeGrafter"/>
</dbReference>
<sequence>MYLSKNPDARRTAQKEIDAVAGNEDIRWSMKDQMPFLQACIAEALRLGCVTPSSLPHVALKETQIEGYIIPKGTTVMASIYSLHRDPEIFAEPEEFRPDRHLDSEGRFKQPHSYRPFGIGK</sequence>
<dbReference type="AlphaFoldDB" id="A0A2C9KL01"/>